<evidence type="ECO:0000256" key="1">
    <source>
        <dbReference type="SAM" id="MobiDB-lite"/>
    </source>
</evidence>
<comment type="caution">
    <text evidence="3">The sequence shown here is derived from an EMBL/GenBank/DDBJ whole genome shotgun (WGS) entry which is preliminary data.</text>
</comment>
<dbReference type="AlphaFoldDB" id="A0A9P1IQ63"/>
<protein>
    <recommendedName>
        <fullName evidence="5">Homeobox domain-containing protein</fullName>
    </recommendedName>
</protein>
<feature type="region of interest" description="Disordered" evidence="1">
    <location>
        <begin position="286"/>
        <end position="310"/>
    </location>
</feature>
<dbReference type="GO" id="GO:0003677">
    <property type="term" value="F:DNA binding"/>
    <property type="evidence" value="ECO:0007669"/>
    <property type="project" value="InterPro"/>
</dbReference>
<dbReference type="EMBL" id="CANHGI010000004">
    <property type="protein sequence ID" value="CAI5448726.1"/>
    <property type="molecule type" value="Genomic_DNA"/>
</dbReference>
<proteinExistence type="predicted"/>
<feature type="compositionally biased region" description="Polar residues" evidence="1">
    <location>
        <begin position="221"/>
        <end position="232"/>
    </location>
</feature>
<feature type="chain" id="PRO_5040254332" description="Homeobox domain-containing protein" evidence="2">
    <location>
        <begin position="18"/>
        <end position="347"/>
    </location>
</feature>
<feature type="region of interest" description="Disordered" evidence="1">
    <location>
        <begin position="204"/>
        <end position="232"/>
    </location>
</feature>
<accession>A0A9P1IQ63</accession>
<reference evidence="3" key="1">
    <citation type="submission" date="2022-11" db="EMBL/GenBank/DDBJ databases">
        <authorList>
            <person name="Kikuchi T."/>
        </authorList>
    </citation>
    <scope>NUCLEOTIDE SEQUENCE</scope>
    <source>
        <strain evidence="3">PS1010</strain>
    </source>
</reference>
<evidence type="ECO:0008006" key="5">
    <source>
        <dbReference type="Google" id="ProtNLM"/>
    </source>
</evidence>
<evidence type="ECO:0000313" key="4">
    <source>
        <dbReference type="Proteomes" id="UP001152747"/>
    </source>
</evidence>
<gene>
    <name evidence="3" type="ORF">CAMP_LOCUS11363</name>
</gene>
<keyword evidence="2" id="KW-0732">Signal</keyword>
<dbReference type="OrthoDB" id="5850062at2759"/>
<evidence type="ECO:0000256" key="2">
    <source>
        <dbReference type="SAM" id="SignalP"/>
    </source>
</evidence>
<feature type="compositionally biased region" description="Basic and acidic residues" evidence="1">
    <location>
        <begin position="292"/>
        <end position="302"/>
    </location>
</feature>
<evidence type="ECO:0000313" key="3">
    <source>
        <dbReference type="EMBL" id="CAI5448726.1"/>
    </source>
</evidence>
<feature type="signal peptide" evidence="2">
    <location>
        <begin position="1"/>
        <end position="17"/>
    </location>
</feature>
<name>A0A9P1IQ63_9PELO</name>
<organism evidence="3 4">
    <name type="scientific">Caenorhabditis angaria</name>
    <dbReference type="NCBI Taxonomy" id="860376"/>
    <lineage>
        <taxon>Eukaryota</taxon>
        <taxon>Metazoa</taxon>
        <taxon>Ecdysozoa</taxon>
        <taxon>Nematoda</taxon>
        <taxon>Chromadorea</taxon>
        <taxon>Rhabditida</taxon>
        <taxon>Rhabditina</taxon>
        <taxon>Rhabditomorpha</taxon>
        <taxon>Rhabditoidea</taxon>
        <taxon>Rhabditidae</taxon>
        <taxon>Peloderinae</taxon>
        <taxon>Caenorhabditis</taxon>
    </lineage>
</organism>
<dbReference type="CDD" id="cd00086">
    <property type="entry name" value="homeodomain"/>
    <property type="match status" value="1"/>
</dbReference>
<sequence length="347" mass="39315">MLLIYYFFCSGSLSTACWRLGITPPPPPPITTMITTPTGGNNNNRLIIPTINIASPMGMNCQKIGMSTESSTKYKYALVRIPESNMVEFFSLVVSKGYSDVSFVSNLSHVNIRDDPNDDQPTTSGSVEEMSVLNDDDSTSENQKSTPRRPPSVQIAPKLEPQQQQPQQFNLLNPTAQIDADILTNGVPVDFFNNLFGKTDYQNEIKNSSSSTNRSRSNGSAPYSTNGKSDYQLQTRMKGWQREYIKEIINNGHYPSEQELRDIEQKCDLSRKQVLRFIAKRLVNPNRKPRINHHDEKRKEQEDRDDEDSNQNIEEMGDAEILQHNLLNDDLRGLIGLDNILQNIKTE</sequence>
<feature type="region of interest" description="Disordered" evidence="1">
    <location>
        <begin position="111"/>
        <end position="154"/>
    </location>
</feature>
<dbReference type="Proteomes" id="UP001152747">
    <property type="component" value="Unassembled WGS sequence"/>
</dbReference>
<dbReference type="InterPro" id="IPR001356">
    <property type="entry name" value="HD"/>
</dbReference>
<feature type="compositionally biased region" description="Low complexity" evidence="1">
    <location>
        <begin position="207"/>
        <end position="220"/>
    </location>
</feature>
<keyword evidence="4" id="KW-1185">Reference proteome</keyword>